<evidence type="ECO:0000256" key="4">
    <source>
        <dbReference type="ARBA" id="ARBA00022552"/>
    </source>
</evidence>
<reference evidence="12 13" key="1">
    <citation type="submission" date="2013-12" db="EMBL/GenBank/DDBJ databases">
        <authorList>
            <consortium name="DOE Joint Genome Institute"/>
            <person name="Eisen J."/>
            <person name="Huntemann M."/>
            <person name="Han J."/>
            <person name="Chen A."/>
            <person name="Kyrpides N."/>
            <person name="Mavromatis K."/>
            <person name="Markowitz V."/>
            <person name="Palaniappan K."/>
            <person name="Ivanova N."/>
            <person name="Schaumberg A."/>
            <person name="Pati A."/>
            <person name="Liolios K."/>
            <person name="Nordberg H.P."/>
            <person name="Cantor M.N."/>
            <person name="Hua S.X."/>
            <person name="Woyke T."/>
        </authorList>
    </citation>
    <scope>NUCLEOTIDE SEQUENCE [LARGE SCALE GENOMIC DNA]</scope>
    <source>
        <strain evidence="12 13">DSM 23557</strain>
    </source>
</reference>
<organism evidence="13">
    <name type="scientific">Thermocrinis ruber</name>
    <dbReference type="NCBI Taxonomy" id="75906"/>
    <lineage>
        <taxon>Bacteria</taxon>
        <taxon>Pseudomonadati</taxon>
        <taxon>Aquificota</taxon>
        <taxon>Aquificia</taxon>
        <taxon>Aquificales</taxon>
        <taxon>Aquificaceae</taxon>
        <taxon>Thermocrinis</taxon>
    </lineage>
</organism>
<dbReference type="Pfam" id="PF04452">
    <property type="entry name" value="Methyltrans_RNA"/>
    <property type="match status" value="1"/>
</dbReference>
<evidence type="ECO:0000256" key="2">
    <source>
        <dbReference type="ARBA" id="ARBA00005528"/>
    </source>
</evidence>
<protein>
    <recommendedName>
        <fullName evidence="10">Ribosomal RNA small subunit methyltransferase E</fullName>
        <ecNumber evidence="10">2.1.1.193</ecNumber>
    </recommendedName>
</protein>
<dbReference type="CDD" id="cd18084">
    <property type="entry name" value="RsmE-like"/>
    <property type="match status" value="1"/>
</dbReference>
<evidence type="ECO:0000313" key="13">
    <source>
        <dbReference type="Proteomes" id="UP000018914"/>
    </source>
</evidence>
<evidence type="ECO:0000256" key="5">
    <source>
        <dbReference type="ARBA" id="ARBA00022603"/>
    </source>
</evidence>
<keyword evidence="4 10" id="KW-0698">rRNA processing</keyword>
<dbReference type="EMBL" id="CP007028">
    <property type="protein sequence ID" value="AHE95369.1"/>
    <property type="molecule type" value="Genomic_DNA"/>
</dbReference>
<evidence type="ECO:0000256" key="6">
    <source>
        <dbReference type="ARBA" id="ARBA00022679"/>
    </source>
</evidence>
<dbReference type="PIRSF" id="PIRSF015601">
    <property type="entry name" value="MTase_slr0722"/>
    <property type="match status" value="1"/>
</dbReference>
<dbReference type="AlphaFoldDB" id="W0DA73"/>
<dbReference type="GO" id="GO:0005737">
    <property type="term" value="C:cytoplasm"/>
    <property type="evidence" value="ECO:0007669"/>
    <property type="project" value="UniProtKB-SubCell"/>
</dbReference>
<dbReference type="eggNOG" id="COG1385">
    <property type="taxonomic scope" value="Bacteria"/>
</dbReference>
<comment type="catalytic activity">
    <reaction evidence="9 10">
        <text>uridine(1498) in 16S rRNA + S-adenosyl-L-methionine = N(3)-methyluridine(1498) in 16S rRNA + S-adenosyl-L-homocysteine + H(+)</text>
        <dbReference type="Rhea" id="RHEA:42920"/>
        <dbReference type="Rhea" id="RHEA-COMP:10283"/>
        <dbReference type="Rhea" id="RHEA-COMP:10284"/>
        <dbReference type="ChEBI" id="CHEBI:15378"/>
        <dbReference type="ChEBI" id="CHEBI:57856"/>
        <dbReference type="ChEBI" id="CHEBI:59789"/>
        <dbReference type="ChEBI" id="CHEBI:65315"/>
        <dbReference type="ChEBI" id="CHEBI:74502"/>
        <dbReference type="EC" id="2.1.1.193"/>
    </reaction>
</comment>
<dbReference type="Gene3D" id="2.40.240.20">
    <property type="entry name" value="Hypothetical PUA domain-like, domain 1"/>
    <property type="match status" value="1"/>
</dbReference>
<evidence type="ECO:0000256" key="7">
    <source>
        <dbReference type="ARBA" id="ARBA00022691"/>
    </source>
</evidence>
<comment type="similarity">
    <text evidence="2 10">Belongs to the RNA methyltransferase RsmE family.</text>
</comment>
<dbReference type="Gene3D" id="3.40.1280.10">
    <property type="match status" value="1"/>
</dbReference>
<keyword evidence="6 10" id="KW-0808">Transferase</keyword>
<dbReference type="Proteomes" id="UP000018914">
    <property type="component" value="Chromosome"/>
</dbReference>
<dbReference type="EC" id="2.1.1.193" evidence="10"/>
<keyword evidence="7 10" id="KW-0949">S-adenosyl-L-methionine</keyword>
<dbReference type="HOGENOM" id="CLU_067442_3_0_0"/>
<feature type="domain" description="Ribosomal RNA small subunit methyltransferase E methyltransferase" evidence="11">
    <location>
        <begin position="57"/>
        <end position="212"/>
    </location>
</feature>
<sequence>MEGEELQHVFAKRIKIGQELELFFEDKLYLCLLEKLNPKGAFCIVIKELELATPLPFITLYQCVPVELKTVDFIVERVSEVGAYRLVPTLSKRSFQNITAINKRMERWKRVALSAFKQCKRPKPLEIAPPTRLEELKADADLNLLLDNFGGEKSLKDLNLNGVKTVSLVVGPEGGFTRQESELLRERGFIPIKLYPYILRSETAALLGVGLIMNLSTPP</sequence>
<dbReference type="NCBIfam" id="TIGR00046">
    <property type="entry name" value="RsmE family RNA methyltransferase"/>
    <property type="match status" value="1"/>
</dbReference>
<dbReference type="InterPro" id="IPR029028">
    <property type="entry name" value="Alpha/beta_knot_MTases"/>
</dbReference>
<keyword evidence="5 10" id="KW-0489">Methyltransferase</keyword>
<name>W0DA73_9AQUI</name>
<dbReference type="STRING" id="75906.THERU_00440"/>
<comment type="function">
    <text evidence="8 10">Specifically methylates the N3 position of the uracil ring of uridine 1498 (m3U1498) in 16S rRNA. Acts on the fully assembled 30S ribosomal subunit.</text>
</comment>
<evidence type="ECO:0000256" key="9">
    <source>
        <dbReference type="ARBA" id="ARBA00047944"/>
    </source>
</evidence>
<dbReference type="PANTHER" id="PTHR30027">
    <property type="entry name" value="RIBOSOMAL RNA SMALL SUBUNIT METHYLTRANSFERASE E"/>
    <property type="match status" value="1"/>
</dbReference>
<proteinExistence type="inferred from homology"/>
<evidence type="ECO:0000313" key="12">
    <source>
        <dbReference type="EMBL" id="AHE95369.1"/>
    </source>
</evidence>
<comment type="subcellular location">
    <subcellularLocation>
        <location evidence="1 10">Cytoplasm</location>
    </subcellularLocation>
</comment>
<dbReference type="KEGG" id="trd:THERU_00440"/>
<dbReference type="GO" id="GO:0070042">
    <property type="term" value="F:rRNA (uridine-N3-)-methyltransferase activity"/>
    <property type="evidence" value="ECO:0007669"/>
    <property type="project" value="TreeGrafter"/>
</dbReference>
<dbReference type="InterPro" id="IPR046886">
    <property type="entry name" value="RsmE_MTase_dom"/>
</dbReference>
<dbReference type="GO" id="GO:0070475">
    <property type="term" value="P:rRNA base methylation"/>
    <property type="evidence" value="ECO:0007669"/>
    <property type="project" value="TreeGrafter"/>
</dbReference>
<evidence type="ECO:0000256" key="3">
    <source>
        <dbReference type="ARBA" id="ARBA00022490"/>
    </source>
</evidence>
<dbReference type="InterPro" id="IPR029026">
    <property type="entry name" value="tRNA_m1G_MTases_N"/>
</dbReference>
<dbReference type="PANTHER" id="PTHR30027:SF3">
    <property type="entry name" value="16S RRNA (URACIL(1498)-N(3))-METHYLTRANSFERASE"/>
    <property type="match status" value="1"/>
</dbReference>
<evidence type="ECO:0000256" key="1">
    <source>
        <dbReference type="ARBA" id="ARBA00004496"/>
    </source>
</evidence>
<evidence type="ECO:0000259" key="11">
    <source>
        <dbReference type="Pfam" id="PF04452"/>
    </source>
</evidence>
<dbReference type="InterPro" id="IPR006700">
    <property type="entry name" value="RsmE"/>
</dbReference>
<evidence type="ECO:0000256" key="10">
    <source>
        <dbReference type="PIRNR" id="PIRNR015601"/>
    </source>
</evidence>
<keyword evidence="3 10" id="KW-0963">Cytoplasm</keyword>
<evidence type="ECO:0000256" key="8">
    <source>
        <dbReference type="ARBA" id="ARBA00025699"/>
    </source>
</evidence>
<accession>W0DA73</accession>
<keyword evidence="13" id="KW-1185">Reference proteome</keyword>
<dbReference type="SUPFAM" id="SSF75217">
    <property type="entry name" value="alpha/beta knot"/>
    <property type="match status" value="1"/>
</dbReference>
<gene>
    <name evidence="12" type="ORF">THERU_00440</name>
</gene>